<dbReference type="GO" id="GO:0019134">
    <property type="term" value="F:glucosamine-1-phosphate N-acetyltransferase activity"/>
    <property type="evidence" value="ECO:0007669"/>
    <property type="project" value="UniProtKB-EC"/>
</dbReference>
<dbReference type="EC" id="2.3.1.157" evidence="3"/>
<dbReference type="Pfam" id="PF25087">
    <property type="entry name" value="GMPPB_C"/>
    <property type="match status" value="1"/>
</dbReference>
<comment type="pathway">
    <text evidence="2">Nucleotide-sugar biosynthesis; UDP-N-acetyl-alpha-D-glucosamine biosynthesis; UDP-N-acetyl-alpha-D-glucosamine from N-acetyl-alpha-D-glucosamine 1-phosphate: step 1/1.</text>
</comment>
<keyword evidence="8" id="KW-0511">Multifunctional enzyme</keyword>
<dbReference type="SUPFAM" id="SSF51161">
    <property type="entry name" value="Trimeric LpxA-like enzymes"/>
    <property type="match status" value="1"/>
</dbReference>
<dbReference type="OrthoDB" id="15372at2157"/>
<dbReference type="EMBL" id="CP007055">
    <property type="protein sequence ID" value="AHF99671.1"/>
    <property type="molecule type" value="Genomic_DNA"/>
</dbReference>
<evidence type="ECO:0000256" key="9">
    <source>
        <dbReference type="ARBA" id="ARBA00023315"/>
    </source>
</evidence>
<dbReference type="InterPro" id="IPR056729">
    <property type="entry name" value="GMPPB_C"/>
</dbReference>
<comment type="catalytic activity">
    <reaction evidence="11">
        <text>N-acetyl-alpha-D-glucosamine 1-phosphate + UTP + H(+) = UDP-N-acetyl-alpha-D-glucosamine + diphosphate</text>
        <dbReference type="Rhea" id="RHEA:13509"/>
        <dbReference type="ChEBI" id="CHEBI:15378"/>
        <dbReference type="ChEBI" id="CHEBI:33019"/>
        <dbReference type="ChEBI" id="CHEBI:46398"/>
        <dbReference type="ChEBI" id="CHEBI:57705"/>
        <dbReference type="ChEBI" id="CHEBI:57776"/>
        <dbReference type="EC" id="2.7.7.23"/>
    </reaction>
</comment>
<evidence type="ECO:0000313" key="14">
    <source>
        <dbReference type="EMBL" id="AHF99671.1"/>
    </source>
</evidence>
<dbReference type="GeneID" id="25145478"/>
<dbReference type="CDD" id="cd04181">
    <property type="entry name" value="NTP_transferase"/>
    <property type="match status" value="1"/>
</dbReference>
<dbReference type="InterPro" id="IPR050065">
    <property type="entry name" value="GlmU-like"/>
</dbReference>
<evidence type="ECO:0000256" key="1">
    <source>
        <dbReference type="ARBA" id="ARBA00005166"/>
    </source>
</evidence>
<reference evidence="14 15" key="1">
    <citation type="submission" date="2014-01" db="EMBL/GenBank/DDBJ databases">
        <authorList>
            <consortium name="DOE Joint Genome Institute"/>
            <person name="Anderson I."/>
            <person name="Huntemann M."/>
            <person name="Han J."/>
            <person name="Chen A."/>
            <person name="Kyrpides N."/>
            <person name="Mavromatis K."/>
            <person name="Markowitz V."/>
            <person name="Palaniappan K."/>
            <person name="Ivanova N."/>
            <person name="Schaumberg A."/>
            <person name="Pati A."/>
            <person name="Liolios K."/>
            <person name="Nordberg H.P."/>
            <person name="Cantor M.N."/>
            <person name="Hua S.X."/>
            <person name="Woyke T."/>
        </authorList>
    </citation>
    <scope>NUCLEOTIDE SEQUENCE [LARGE SCALE GENOMIC DNA]</scope>
    <source>
        <strain evidence="14 15">XH-48</strain>
    </source>
</reference>
<evidence type="ECO:0000256" key="4">
    <source>
        <dbReference type="ARBA" id="ARBA00012457"/>
    </source>
</evidence>
<feature type="domain" description="Mannose-1-phosphate guanyltransferase C-terminal" evidence="13">
    <location>
        <begin position="256"/>
        <end position="382"/>
    </location>
</feature>
<keyword evidence="7" id="KW-0548">Nucleotidyltransferase</keyword>
<dbReference type="AlphaFoldDB" id="W0JQW1"/>
<evidence type="ECO:0000313" key="15">
    <source>
        <dbReference type="Proteomes" id="UP000019024"/>
    </source>
</evidence>
<dbReference type="InterPro" id="IPR011004">
    <property type="entry name" value="Trimer_LpxA-like_sf"/>
</dbReference>
<dbReference type="GO" id="GO:0003977">
    <property type="term" value="F:UDP-N-acetylglucosamine diphosphorylase activity"/>
    <property type="evidence" value="ECO:0007669"/>
    <property type="project" value="UniProtKB-EC"/>
</dbReference>
<keyword evidence="9" id="KW-0012">Acyltransferase</keyword>
<dbReference type="PATRIC" id="fig|797299.3.peg.1740"/>
<name>W0JQW1_9EURY</name>
<evidence type="ECO:0000256" key="10">
    <source>
        <dbReference type="ARBA" id="ARBA00048247"/>
    </source>
</evidence>
<gene>
    <name evidence="14" type="ORF">HALLA_13655</name>
</gene>
<dbReference type="SUPFAM" id="SSF53448">
    <property type="entry name" value="Nucleotide-diphospho-sugar transferases"/>
    <property type="match status" value="1"/>
</dbReference>
<protein>
    <recommendedName>
        <fullName evidence="5">Bifunctional protein GlmU</fullName>
        <ecNumber evidence="3">2.3.1.157</ecNumber>
        <ecNumber evidence="4">2.7.7.23</ecNumber>
    </recommendedName>
</protein>
<dbReference type="Proteomes" id="UP000019024">
    <property type="component" value="Chromosome"/>
</dbReference>
<dbReference type="Gene3D" id="3.90.550.10">
    <property type="entry name" value="Spore Coat Polysaccharide Biosynthesis Protein SpsA, Chain A"/>
    <property type="match status" value="1"/>
</dbReference>
<dbReference type="Pfam" id="PF00483">
    <property type="entry name" value="NTP_transferase"/>
    <property type="match status" value="1"/>
</dbReference>
<dbReference type="KEGG" id="hlr:HALLA_13655"/>
<dbReference type="PANTHER" id="PTHR43584">
    <property type="entry name" value="NUCLEOTIDYL TRANSFERASE"/>
    <property type="match status" value="1"/>
</dbReference>
<dbReference type="InterPro" id="IPR018357">
    <property type="entry name" value="Hexapep_transf_CS"/>
</dbReference>
<keyword evidence="6 14" id="KW-0808">Transferase</keyword>
<evidence type="ECO:0000259" key="12">
    <source>
        <dbReference type="Pfam" id="PF00483"/>
    </source>
</evidence>
<dbReference type="PROSITE" id="PS00101">
    <property type="entry name" value="HEXAPEP_TRANSFERASES"/>
    <property type="match status" value="1"/>
</dbReference>
<organism evidence="14 15">
    <name type="scientific">Halostagnicola larsenii XH-48</name>
    <dbReference type="NCBI Taxonomy" id="797299"/>
    <lineage>
        <taxon>Archaea</taxon>
        <taxon>Methanobacteriati</taxon>
        <taxon>Methanobacteriota</taxon>
        <taxon>Stenosarchaea group</taxon>
        <taxon>Halobacteria</taxon>
        <taxon>Halobacteriales</taxon>
        <taxon>Natrialbaceae</taxon>
        <taxon>Halostagnicola</taxon>
    </lineage>
</organism>
<evidence type="ECO:0000256" key="3">
    <source>
        <dbReference type="ARBA" id="ARBA00012225"/>
    </source>
</evidence>
<sequence length="390" mass="40845">MTVRSAIVLAAGEGVRLRPLTRHRPKPMLPAATKPILEHVFDELIEAGIERLTMVVGYGRTSVQSHFGSSYRDVPIEYAIQNKQLGSAHALEAALPTVDEPSLVVNGDQLIDASIVQDTIDRHDEGAAGTIGVIAASDVTAYGGVIVDSDRTVAELVENPTDDRSYRLNAGVYVLEPDAIDIVTAVDPRDGEYSLVDGLSLLLERGKTVNAAETGGMWIDATYPWDLLEVAETLFDTGTIENAVSPSAQVHESATIVEPAIVSPDCVIGPGAVVGPYVSLGHNVTIGPNATLENSVVDSDTRIGPNATVLDCVTGRGVEIGVGSTVIGGPSDVRVGRTVHEGQRLGALLADRTTDEGGVTYAPGTIVGSEATIHAGTTVRGSVESETEVR</sequence>
<dbReference type="HOGENOM" id="CLU_029499_0_1_2"/>
<dbReference type="PANTHER" id="PTHR43584:SF8">
    <property type="entry name" value="N-ACETYLMURAMATE ALPHA-1-PHOSPHATE URIDYLYLTRANSFERASE"/>
    <property type="match status" value="1"/>
</dbReference>
<dbReference type="InterPro" id="IPR029044">
    <property type="entry name" value="Nucleotide-diphossugar_trans"/>
</dbReference>
<evidence type="ECO:0000256" key="6">
    <source>
        <dbReference type="ARBA" id="ARBA00022679"/>
    </source>
</evidence>
<evidence type="ECO:0000256" key="11">
    <source>
        <dbReference type="ARBA" id="ARBA00048493"/>
    </source>
</evidence>
<evidence type="ECO:0000256" key="8">
    <source>
        <dbReference type="ARBA" id="ARBA00023268"/>
    </source>
</evidence>
<comment type="catalytic activity">
    <reaction evidence="10">
        <text>alpha-D-glucosamine 1-phosphate + acetyl-CoA = N-acetyl-alpha-D-glucosamine 1-phosphate + CoA + H(+)</text>
        <dbReference type="Rhea" id="RHEA:13725"/>
        <dbReference type="ChEBI" id="CHEBI:15378"/>
        <dbReference type="ChEBI" id="CHEBI:57287"/>
        <dbReference type="ChEBI" id="CHEBI:57288"/>
        <dbReference type="ChEBI" id="CHEBI:57776"/>
        <dbReference type="ChEBI" id="CHEBI:58516"/>
        <dbReference type="EC" id="2.3.1.157"/>
    </reaction>
</comment>
<evidence type="ECO:0000256" key="2">
    <source>
        <dbReference type="ARBA" id="ARBA00005208"/>
    </source>
</evidence>
<evidence type="ECO:0000259" key="13">
    <source>
        <dbReference type="Pfam" id="PF25087"/>
    </source>
</evidence>
<dbReference type="Gene3D" id="2.160.10.10">
    <property type="entry name" value="Hexapeptide repeat proteins"/>
    <property type="match status" value="1"/>
</dbReference>
<accession>W0JQW1</accession>
<proteinExistence type="predicted"/>
<dbReference type="InterPro" id="IPR005835">
    <property type="entry name" value="NTP_transferase_dom"/>
</dbReference>
<comment type="pathway">
    <text evidence="1">Nucleotide-sugar biosynthesis; UDP-N-acetyl-alpha-D-glucosamine biosynthesis; N-acetyl-alpha-D-glucosamine 1-phosphate from alpha-D-glucosamine 6-phosphate (route II): step 2/2.</text>
</comment>
<dbReference type="EC" id="2.7.7.23" evidence="4"/>
<evidence type="ECO:0000256" key="7">
    <source>
        <dbReference type="ARBA" id="ARBA00022695"/>
    </source>
</evidence>
<feature type="domain" description="Nucleotidyl transferase" evidence="12">
    <location>
        <begin position="6"/>
        <end position="233"/>
    </location>
</feature>
<keyword evidence="15" id="KW-1185">Reference proteome</keyword>
<dbReference type="RefSeq" id="WP_049952916.1">
    <property type="nucleotide sequence ID" value="NZ_CP007055.1"/>
</dbReference>
<dbReference type="eggNOG" id="arCOG00666">
    <property type="taxonomic scope" value="Archaea"/>
</dbReference>
<dbReference type="STRING" id="797299.HALLA_13655"/>
<evidence type="ECO:0000256" key="5">
    <source>
        <dbReference type="ARBA" id="ARBA00013414"/>
    </source>
</evidence>